<proteinExistence type="predicted"/>
<name>A0A105V4H9_9BURK</name>
<protein>
    <submittedName>
        <fullName evidence="1">Uncharacterized protein</fullName>
    </submittedName>
</protein>
<organism evidence="1 2">
    <name type="scientific">Burkholderia territorii</name>
    <dbReference type="NCBI Taxonomy" id="1503055"/>
    <lineage>
        <taxon>Bacteria</taxon>
        <taxon>Pseudomonadati</taxon>
        <taxon>Pseudomonadota</taxon>
        <taxon>Betaproteobacteria</taxon>
        <taxon>Burkholderiales</taxon>
        <taxon>Burkholderiaceae</taxon>
        <taxon>Burkholderia</taxon>
        <taxon>Burkholderia cepacia complex</taxon>
    </lineage>
</organism>
<dbReference type="Proteomes" id="UP000062317">
    <property type="component" value="Unassembled WGS sequence"/>
</dbReference>
<gene>
    <name evidence="1" type="ORF">WT27_13560</name>
</gene>
<dbReference type="EMBL" id="LPEQ01000113">
    <property type="protein sequence ID" value="KVV40946.1"/>
    <property type="molecule type" value="Genomic_DNA"/>
</dbReference>
<comment type="caution">
    <text evidence="1">The sequence shown here is derived from an EMBL/GenBank/DDBJ whole genome shotgun (WGS) entry which is preliminary data.</text>
</comment>
<accession>A0A105V4H9</accession>
<keyword evidence="2" id="KW-1185">Reference proteome</keyword>
<evidence type="ECO:0000313" key="1">
    <source>
        <dbReference type="EMBL" id="KVV40946.1"/>
    </source>
</evidence>
<sequence>MDDYEAVAARKAQCAEWKPFAYERIEDAIVMTGGVPRPLKSGPRKGERVWDRKSATRIVVTDAEADDEAARMASAAWAKS</sequence>
<dbReference type="AlphaFoldDB" id="A0A105V4H9"/>
<reference evidence="1 2" key="1">
    <citation type="submission" date="2015-11" db="EMBL/GenBank/DDBJ databases">
        <title>Expanding the genomic diversity of Burkholderia species for the development of highly accurate diagnostics.</title>
        <authorList>
            <person name="Sahl J."/>
            <person name="Keim P."/>
            <person name="Wagner D."/>
        </authorList>
    </citation>
    <scope>NUCLEOTIDE SEQUENCE [LARGE SCALE GENOMIC DNA]</scope>
    <source>
        <strain evidence="1 2">MSMB1301WGS</strain>
    </source>
</reference>
<evidence type="ECO:0000313" key="2">
    <source>
        <dbReference type="Proteomes" id="UP000062317"/>
    </source>
</evidence>